<evidence type="ECO:0000256" key="1">
    <source>
        <dbReference type="ARBA" id="ARBA00022676"/>
    </source>
</evidence>
<dbReference type="Gene3D" id="3.40.50.2000">
    <property type="entry name" value="Glycogen Phosphorylase B"/>
    <property type="match status" value="2"/>
</dbReference>
<keyword evidence="1" id="KW-0808">Transferase</keyword>
<feature type="signal peptide" evidence="2">
    <location>
        <begin position="1"/>
        <end position="17"/>
    </location>
</feature>
<name>A0A9W7AWX6_9STRA</name>
<dbReference type="EMBL" id="BRXW01000767">
    <property type="protein sequence ID" value="GMH76538.1"/>
    <property type="molecule type" value="Genomic_DNA"/>
</dbReference>
<organism evidence="4 5">
    <name type="scientific">Triparma laevis f. longispina</name>
    <dbReference type="NCBI Taxonomy" id="1714387"/>
    <lineage>
        <taxon>Eukaryota</taxon>
        <taxon>Sar</taxon>
        <taxon>Stramenopiles</taxon>
        <taxon>Ochrophyta</taxon>
        <taxon>Bolidophyceae</taxon>
        <taxon>Parmales</taxon>
        <taxon>Triparmaceae</taxon>
        <taxon>Triparma</taxon>
    </lineage>
</organism>
<protein>
    <recommendedName>
        <fullName evidence="3">Glycosyl transferase family 1 domain-containing protein</fullName>
    </recommendedName>
</protein>
<feature type="chain" id="PRO_5040722363" description="Glycosyl transferase family 1 domain-containing protein" evidence="2">
    <location>
        <begin position="18"/>
        <end position="679"/>
    </location>
</feature>
<keyword evidence="5" id="KW-1185">Reference proteome</keyword>
<evidence type="ECO:0000313" key="4">
    <source>
        <dbReference type="EMBL" id="GMH76538.1"/>
    </source>
</evidence>
<comment type="caution">
    <text evidence="4">The sequence shown here is derived from an EMBL/GenBank/DDBJ whole genome shotgun (WGS) entry which is preliminary data.</text>
</comment>
<keyword evidence="1" id="KW-0328">Glycosyltransferase</keyword>
<dbReference type="InterPro" id="IPR001296">
    <property type="entry name" value="Glyco_trans_1"/>
</dbReference>
<reference evidence="5" key="1">
    <citation type="journal article" date="2023" name="Commun. Biol.">
        <title>Genome analysis of Parmales, the sister group of diatoms, reveals the evolutionary specialization of diatoms from phago-mixotrophs to photoautotrophs.</title>
        <authorList>
            <person name="Ban H."/>
            <person name="Sato S."/>
            <person name="Yoshikawa S."/>
            <person name="Yamada K."/>
            <person name="Nakamura Y."/>
            <person name="Ichinomiya M."/>
            <person name="Sato N."/>
            <person name="Blanc-Mathieu R."/>
            <person name="Endo H."/>
            <person name="Kuwata A."/>
            <person name="Ogata H."/>
        </authorList>
    </citation>
    <scope>NUCLEOTIDE SEQUENCE [LARGE SCALE GENOMIC DNA]</scope>
    <source>
        <strain evidence="5">NIES 3700</strain>
    </source>
</reference>
<dbReference type="SUPFAM" id="SSF53756">
    <property type="entry name" value="UDP-Glycosyltransferase/glycogen phosphorylase"/>
    <property type="match status" value="1"/>
</dbReference>
<keyword evidence="2" id="KW-0732">Signal</keyword>
<dbReference type="Pfam" id="PF00534">
    <property type="entry name" value="Glycos_transf_1"/>
    <property type="match status" value="1"/>
</dbReference>
<feature type="domain" description="Glycosyl transferase family 1" evidence="3">
    <location>
        <begin position="488"/>
        <end position="651"/>
    </location>
</feature>
<evidence type="ECO:0000313" key="5">
    <source>
        <dbReference type="Proteomes" id="UP001165122"/>
    </source>
</evidence>
<evidence type="ECO:0000256" key="2">
    <source>
        <dbReference type="SAM" id="SignalP"/>
    </source>
</evidence>
<dbReference type="PANTHER" id="PTHR12526">
    <property type="entry name" value="GLYCOSYLTRANSFERASE"/>
    <property type="match status" value="1"/>
</dbReference>
<proteinExistence type="predicted"/>
<dbReference type="OrthoDB" id="192785at2759"/>
<dbReference type="GO" id="GO:0016757">
    <property type="term" value="F:glycosyltransferase activity"/>
    <property type="evidence" value="ECO:0007669"/>
    <property type="project" value="UniProtKB-KW"/>
</dbReference>
<dbReference type="AlphaFoldDB" id="A0A9W7AWX6"/>
<evidence type="ECO:0000259" key="3">
    <source>
        <dbReference type="Pfam" id="PF00534"/>
    </source>
</evidence>
<gene>
    <name evidence="4" type="ORF">TrLO_g15987</name>
</gene>
<sequence>MLLVLSLLTLLFSTVQSTPSIYTTLLKKTNENIVLLAIPTCTELPEDFEGEICLDVEGWSEENEERLCFNVDFVGSGLPPVGFVGSLAELLSKKGSHKITLTHLSHTHSFYIHNSEHLLPSPPPYIFITSIPYMLIMSDHSLSIDYYVLFEGDENAGRGEVRLELTNGESFGIPIKKSGSYDVKLDRKNRIDPGTHSIKLSIHSSPAVSTIFDRVLTPIEGGPNGVGRLMMSKIGKDVDLGVCEGACGSVDLGFGNSVKRKIMYVGMLKYDGQKTIWLEQFKSLNRNKWDMQFSTFMNPENQVNSGEIIKAIEDAGVEIKVKGLPSITEEDLLNTPCEFTEIIKKGGGVNMSIIVTCLLQRLNTANKDLNKLTPKWVKETWKGIVGEINEYEPDILVFANAREITDTLLTVSASLAEKKPKIVMELPNLFPAIDLTSVDAIVAPSHFAALHYSVQEKVDEAGGGIKVSVVNPGVDSKKWNYGDEVCEKKDIYTIGFVGRLSSEKSPGLFVAAAKRILRRNEKVRFRIIGEGAWLEYMLEMVEVLGISSHFDFMGGIYGNELVKLVGELDVILNPSLRYESETFCIANIEALAMGVPIVTFGIGGIGEYMVNGYNGIVVEDFESVERVVEGLVDGVLEVLEGGRREEMGRNAIRSVDEGGFRLEDNVRKYELLYEELLRI</sequence>
<dbReference type="CDD" id="cd03801">
    <property type="entry name" value="GT4_PimA-like"/>
    <property type="match status" value="1"/>
</dbReference>
<accession>A0A9W7AWX6</accession>
<dbReference type="Proteomes" id="UP001165122">
    <property type="component" value="Unassembled WGS sequence"/>
</dbReference>